<dbReference type="Proteomes" id="UP000689195">
    <property type="component" value="Unassembled WGS sequence"/>
</dbReference>
<comment type="caution">
    <text evidence="2">The sequence shown here is derived from an EMBL/GenBank/DDBJ whole genome shotgun (WGS) entry which is preliminary data.</text>
</comment>
<feature type="transmembrane region" description="Helical" evidence="1">
    <location>
        <begin position="178"/>
        <end position="197"/>
    </location>
</feature>
<keyword evidence="1" id="KW-0812">Transmembrane</keyword>
<evidence type="ECO:0000256" key="1">
    <source>
        <dbReference type="SAM" id="Phobius"/>
    </source>
</evidence>
<dbReference type="InterPro" id="IPR052994">
    <property type="entry name" value="Tiny_macrocysts_regulators"/>
</dbReference>
<feature type="transmembrane region" description="Helical" evidence="1">
    <location>
        <begin position="145"/>
        <end position="166"/>
    </location>
</feature>
<evidence type="ECO:0000313" key="2">
    <source>
        <dbReference type="EMBL" id="CAD8147846.1"/>
    </source>
</evidence>
<reference evidence="2" key="1">
    <citation type="submission" date="2021-01" db="EMBL/GenBank/DDBJ databases">
        <authorList>
            <consortium name="Genoscope - CEA"/>
            <person name="William W."/>
        </authorList>
    </citation>
    <scope>NUCLEOTIDE SEQUENCE</scope>
</reference>
<name>A0A8S1T8Y9_9CILI</name>
<dbReference type="PANTHER" id="PTHR31600:SF2">
    <property type="entry name" value="GAMETE ENRICHED GENE 10 PROTEIN-RELATED"/>
    <property type="match status" value="1"/>
</dbReference>
<evidence type="ECO:0000313" key="3">
    <source>
        <dbReference type="Proteomes" id="UP000689195"/>
    </source>
</evidence>
<dbReference type="EMBL" id="CAJJDO010000017">
    <property type="protein sequence ID" value="CAD8147846.1"/>
    <property type="molecule type" value="Genomic_DNA"/>
</dbReference>
<evidence type="ECO:0008006" key="4">
    <source>
        <dbReference type="Google" id="ProtNLM"/>
    </source>
</evidence>
<sequence>MQQYQELSFGQVLSIEIAKIGDNKNMFGTKALILILISLMSFSLKQEQNQGYEYFINFLSIFTRPPYILFIPICILMLILYFFFYGCLLLISYLQYQSQNKITMSKNNFKRLHILMLLGIECAVWLSCPILSINLGMFNKQSSSWSTIPIINIFLHSIIVLSYFYFYRSYQFNQLGLYRTFNLASYCYYLIVIFIVAIDWNTKLQIQPYILWLLSIFKLIDIILFLPYKITFENKIYKFGSTGLFIVSLLEFINGDNIFETLLLAFPIFFYLFKQLQGWKWKNLILYMRSGSMKQMDIKKMCSSLEALVWYIEQARMDSYIFMLSLFVLKYHTQNCNDSNCECKEDLSRSNTQNGESMTHRSSFQSKTALLSNGDKNSNQYNISQNLDVSQFQNTIKDGSHKNDSFVGGVHPQYEQQTLRPSKAILFQPMKFIQNNIINEDLISQYVKIQFHQTIQQLSFSLHLDEVEYLSLKYISFMFSFKKNSLSSLTKLKQIQSRTIQFSYFFQNVTKVTESQFIDALKLKHFDDKNTYDDLVKMNVTEISRLEMVKDDFVKSIVSVLRKKITLWENLCSGDIQNMNRFLEDIIKILLQIEQIDMLGYENYEDMIQNLRIRGLQSFHQSQNLDKLQISSIMPPYLTASHNYFISRFIHRGYTYYYDKPINSYACDAQGFVFPININLSFNFQNLSDFTLLGSILKIKDDDEWRLILGFSMHTFNKLILKGALDEFGMVQYKSINQKLEKLGHLKNAILHKIAKDDNAKLFKKTNTMHQKQNTSKSQIKRTYQKQSDILLQFGNIQHFLPLIGKSITDLLSKDIFKKLQKESQEQFNKLTDNQKAQDFQQQNNNKFFEKQASNLFQRQISQFIDRQQSLNQGGLSSSMLDKDQYRNDERLVLYVPRNYNELIEYFNDAGERLMESKNDMETKSIRRQQMQNKYSYIKQQQNCYHLFDTEFQDFIDNKVRKYYSKALLKEALESHDFKLLQQVRYKCVSSIDVGVGGVSDKDQFLYFVCKLSSLNLQKAKRKDVLKIHMKKEKNQQFDGGEELRKSLIQQVSSMDSFDKEKPKRSLSIQESFGPSQQQQIKYKGQIDQPIIVTLAIPDNRTYLSSLNRDDGPNMKVNFEAENQKLNESSFDII</sequence>
<keyword evidence="3" id="KW-1185">Reference proteome</keyword>
<feature type="transmembrane region" description="Helical" evidence="1">
    <location>
        <begin position="27"/>
        <end position="44"/>
    </location>
</feature>
<feature type="transmembrane region" description="Helical" evidence="1">
    <location>
        <begin position="249"/>
        <end position="273"/>
    </location>
</feature>
<proteinExistence type="predicted"/>
<keyword evidence="1" id="KW-0472">Membrane</keyword>
<feature type="transmembrane region" description="Helical" evidence="1">
    <location>
        <begin position="112"/>
        <end position="133"/>
    </location>
</feature>
<protein>
    <recommendedName>
        <fullName evidence="4">Transmembrane protein</fullName>
    </recommendedName>
</protein>
<dbReference type="PANTHER" id="PTHR31600">
    <property type="entry name" value="TINY MACROCYSTS PROTEIN B-RELATED"/>
    <property type="match status" value="1"/>
</dbReference>
<gene>
    <name evidence="2" type="ORF">PPENT_87.1.T0170171</name>
</gene>
<feature type="transmembrane region" description="Helical" evidence="1">
    <location>
        <begin position="209"/>
        <end position="228"/>
    </location>
</feature>
<accession>A0A8S1T8Y9</accession>
<keyword evidence="1" id="KW-1133">Transmembrane helix</keyword>
<organism evidence="2 3">
    <name type="scientific">Paramecium pentaurelia</name>
    <dbReference type="NCBI Taxonomy" id="43138"/>
    <lineage>
        <taxon>Eukaryota</taxon>
        <taxon>Sar</taxon>
        <taxon>Alveolata</taxon>
        <taxon>Ciliophora</taxon>
        <taxon>Intramacronucleata</taxon>
        <taxon>Oligohymenophorea</taxon>
        <taxon>Peniculida</taxon>
        <taxon>Parameciidae</taxon>
        <taxon>Paramecium</taxon>
    </lineage>
</organism>
<feature type="transmembrane region" description="Helical" evidence="1">
    <location>
        <begin position="67"/>
        <end position="91"/>
    </location>
</feature>
<dbReference type="AlphaFoldDB" id="A0A8S1T8Y9"/>